<keyword evidence="2" id="KW-1185">Reference proteome</keyword>
<gene>
    <name evidence="1" type="ORF">K443DRAFT_12809</name>
</gene>
<reference evidence="1 2" key="1">
    <citation type="submission" date="2014-04" db="EMBL/GenBank/DDBJ databases">
        <authorList>
            <consortium name="DOE Joint Genome Institute"/>
            <person name="Kuo A."/>
            <person name="Kohler A."/>
            <person name="Nagy L.G."/>
            <person name="Floudas D."/>
            <person name="Copeland A."/>
            <person name="Barry K.W."/>
            <person name="Cichocki N."/>
            <person name="Veneault-Fourrey C."/>
            <person name="LaButti K."/>
            <person name="Lindquist E.A."/>
            <person name="Lipzen A."/>
            <person name="Lundell T."/>
            <person name="Morin E."/>
            <person name="Murat C."/>
            <person name="Sun H."/>
            <person name="Tunlid A."/>
            <person name="Henrissat B."/>
            <person name="Grigoriev I.V."/>
            <person name="Hibbett D.S."/>
            <person name="Martin F."/>
            <person name="Nordberg H.P."/>
            <person name="Cantor M.N."/>
            <person name="Hua S.X."/>
        </authorList>
    </citation>
    <scope>NUCLEOTIDE SEQUENCE [LARGE SCALE GENOMIC DNA]</scope>
    <source>
        <strain evidence="1 2">LaAM-08-1</strain>
    </source>
</reference>
<dbReference type="Proteomes" id="UP000054477">
    <property type="component" value="Unassembled WGS sequence"/>
</dbReference>
<sequence>MAIYDPAFFEPPPKNVPVDVVLSVARLSHKYEVQHLRHRSILHIERNYSMDMDTFVSFCSGTRNKLWFIGLETLLNIIVTATYINAIWVLPAVYSYCSDVTPSHTLRDTSSWNSSEHATALRNVLAGKINLEIMDMAYYEDLIGTSPCSGCIHREQYALTTLATVRRVRSWIIGRKPAGRKAHTFIFWRNRKWLKEVHCKGLCAPCSSTCMSAYEAARGDYWDQIPSAFNLPSWKELKSLRETNFGE</sequence>
<dbReference type="HOGENOM" id="CLU_1124709_0_0_1"/>
<dbReference type="EMBL" id="KN838839">
    <property type="protein sequence ID" value="KIJ93533.1"/>
    <property type="molecule type" value="Genomic_DNA"/>
</dbReference>
<dbReference type="OrthoDB" id="3036049at2759"/>
<dbReference type="AlphaFoldDB" id="A0A0C9WXG2"/>
<organism evidence="1 2">
    <name type="scientific">Laccaria amethystina LaAM-08-1</name>
    <dbReference type="NCBI Taxonomy" id="1095629"/>
    <lineage>
        <taxon>Eukaryota</taxon>
        <taxon>Fungi</taxon>
        <taxon>Dikarya</taxon>
        <taxon>Basidiomycota</taxon>
        <taxon>Agaricomycotina</taxon>
        <taxon>Agaricomycetes</taxon>
        <taxon>Agaricomycetidae</taxon>
        <taxon>Agaricales</taxon>
        <taxon>Agaricineae</taxon>
        <taxon>Hydnangiaceae</taxon>
        <taxon>Laccaria</taxon>
    </lineage>
</organism>
<proteinExistence type="predicted"/>
<reference evidence="2" key="2">
    <citation type="submission" date="2015-01" db="EMBL/GenBank/DDBJ databases">
        <title>Evolutionary Origins and Diversification of the Mycorrhizal Mutualists.</title>
        <authorList>
            <consortium name="DOE Joint Genome Institute"/>
            <consortium name="Mycorrhizal Genomics Consortium"/>
            <person name="Kohler A."/>
            <person name="Kuo A."/>
            <person name="Nagy L.G."/>
            <person name="Floudas D."/>
            <person name="Copeland A."/>
            <person name="Barry K.W."/>
            <person name="Cichocki N."/>
            <person name="Veneault-Fourrey C."/>
            <person name="LaButti K."/>
            <person name="Lindquist E.A."/>
            <person name="Lipzen A."/>
            <person name="Lundell T."/>
            <person name="Morin E."/>
            <person name="Murat C."/>
            <person name="Riley R."/>
            <person name="Ohm R."/>
            <person name="Sun H."/>
            <person name="Tunlid A."/>
            <person name="Henrissat B."/>
            <person name="Grigoriev I.V."/>
            <person name="Hibbett D.S."/>
            <person name="Martin F."/>
        </authorList>
    </citation>
    <scope>NUCLEOTIDE SEQUENCE [LARGE SCALE GENOMIC DNA]</scope>
    <source>
        <strain evidence="2">LaAM-08-1</strain>
    </source>
</reference>
<accession>A0A0C9WXG2</accession>
<evidence type="ECO:0000313" key="2">
    <source>
        <dbReference type="Proteomes" id="UP000054477"/>
    </source>
</evidence>
<evidence type="ECO:0000313" key="1">
    <source>
        <dbReference type="EMBL" id="KIJ93533.1"/>
    </source>
</evidence>
<name>A0A0C9WXG2_9AGAR</name>
<protein>
    <submittedName>
        <fullName evidence="1">Uncharacterized protein</fullName>
    </submittedName>
</protein>